<evidence type="ECO:0000256" key="2">
    <source>
        <dbReference type="SAM" id="Phobius"/>
    </source>
</evidence>
<feature type="compositionally biased region" description="Low complexity" evidence="1">
    <location>
        <begin position="178"/>
        <end position="193"/>
    </location>
</feature>
<feature type="transmembrane region" description="Helical" evidence="2">
    <location>
        <begin position="30"/>
        <end position="59"/>
    </location>
</feature>
<evidence type="ECO:0000313" key="3">
    <source>
        <dbReference type="EMBL" id="XAF70797.1"/>
    </source>
</evidence>
<dbReference type="Proteomes" id="UP001436297">
    <property type="component" value="Chromosome"/>
</dbReference>
<name>A0ABZ3EEL9_9STAP</name>
<accession>A0ABZ3EEL9</accession>
<feature type="transmembrane region" description="Helical" evidence="2">
    <location>
        <begin position="65"/>
        <end position="87"/>
    </location>
</feature>
<evidence type="ECO:0000313" key="4">
    <source>
        <dbReference type="Proteomes" id="UP001436297"/>
    </source>
</evidence>
<dbReference type="RefSeq" id="WP_251517702.1">
    <property type="nucleotide sequence ID" value="NZ_CP128355.1"/>
</dbReference>
<dbReference type="EMBL" id="CP128355">
    <property type="protein sequence ID" value="XAF70797.1"/>
    <property type="molecule type" value="Genomic_DNA"/>
</dbReference>
<proteinExistence type="predicted"/>
<evidence type="ECO:0000256" key="1">
    <source>
        <dbReference type="SAM" id="MobiDB-lite"/>
    </source>
</evidence>
<organism evidence="3 4">
    <name type="scientific">Staphylococcus hsinchuensis</name>
    <dbReference type="NCBI Taxonomy" id="3051183"/>
    <lineage>
        <taxon>Bacteria</taxon>
        <taxon>Bacillati</taxon>
        <taxon>Bacillota</taxon>
        <taxon>Bacilli</taxon>
        <taxon>Bacillales</taxon>
        <taxon>Staphylococcaceae</taxon>
        <taxon>Staphylococcus</taxon>
    </lineage>
</organism>
<keyword evidence="2" id="KW-1133">Transmembrane helix</keyword>
<protein>
    <submittedName>
        <fullName evidence="3">DUF805 domain-containing protein</fullName>
    </submittedName>
</protein>
<keyword evidence="2" id="KW-0812">Transmembrane</keyword>
<dbReference type="PANTHER" id="PTHR34980:SF2">
    <property type="entry name" value="INNER MEMBRANE PROTEIN YHAH-RELATED"/>
    <property type="match status" value="1"/>
</dbReference>
<keyword evidence="2" id="KW-0472">Membrane</keyword>
<dbReference type="PANTHER" id="PTHR34980">
    <property type="entry name" value="INNER MEMBRANE PROTEIN-RELATED-RELATED"/>
    <property type="match status" value="1"/>
</dbReference>
<keyword evidence="4" id="KW-1185">Reference proteome</keyword>
<gene>
    <name evidence="3" type="ORF">QQM35_01380</name>
</gene>
<feature type="transmembrane region" description="Helical" evidence="2">
    <location>
        <begin position="140"/>
        <end position="163"/>
    </location>
</feature>
<dbReference type="InterPro" id="IPR008523">
    <property type="entry name" value="DUF805"/>
</dbReference>
<reference evidence="3 4" key="1">
    <citation type="journal article" date="2024" name="Pathogens">
        <title>Staphylococcus hsinchuensis sp. nov., Isolated from Soymilk.</title>
        <authorList>
            <person name="Wang Y.T."/>
            <person name="Lin Y.C."/>
            <person name="Hsieh Y.H."/>
            <person name="Lin Y.T."/>
            <person name="Hamada M."/>
            <person name="Chen C.C."/>
            <person name="Liou J.S."/>
            <person name="Lee A.Y."/>
            <person name="Zhang W.L."/>
            <person name="Chen Y.T."/>
            <person name="Huang C.H."/>
        </authorList>
    </citation>
    <scope>NUCLEOTIDE SEQUENCE [LARGE SCALE GENOMIC DNA]</scope>
    <source>
        <strain evidence="3 4">H164</strain>
    </source>
</reference>
<dbReference type="Pfam" id="PF05656">
    <property type="entry name" value="DUF805"/>
    <property type="match status" value="1"/>
</dbReference>
<feature type="transmembrane region" description="Helical" evidence="2">
    <location>
        <begin position="108"/>
        <end position="128"/>
    </location>
</feature>
<feature type="region of interest" description="Disordered" evidence="1">
    <location>
        <begin position="173"/>
        <end position="193"/>
    </location>
</feature>
<sequence length="193" mass="21977">MEKKVGFKEALKLFWQNYVNFKGRSRRSEYWYMTLWHIIFMIPAYALIFIGMVMAIAGFGDNNGGVGTIGLIVLFLAWIYLILYALATFIPNISILVRRFHDTGRSMLMPLIGIGAGIFGYIILIIISSMDPEFNSVVSILFSLIIYLIMIGLGIYNFVITLLDSEPNNNKYGPSPKYHSQNNHVNNQYNSNI</sequence>